<dbReference type="GO" id="GO:0005525">
    <property type="term" value="F:GTP binding"/>
    <property type="evidence" value="ECO:0007669"/>
    <property type="project" value="UniProtKB-KW"/>
</dbReference>
<proteinExistence type="predicted"/>
<keyword evidence="2 3" id="KW-0342">GTP-binding</keyword>
<dbReference type="InterPro" id="IPR024156">
    <property type="entry name" value="Small_GTPase_ARF"/>
</dbReference>
<sequence length="325" mass="35148">MFKHVTSVYTASYSGYTVLPGVPVLIFANKQDLPGAREPKELEKLLGLYELATPSLQYTSLGKASSSTGKVVSFNNSNSINRIATTEINSHFTSESSTQLNTVSLEGYENNINCSISRITRDLSITLPAISTSLSSSLEEASILSSSSSMNREKALSAQNPSNLIFQSSPSPLVTSPTSTIPAGGASAILVPQKLTLSAASTSVQLKNNSGSASSVTQYKGWHIQPACAITGEGLQEGLEALYDMILKKLENYYQMQEKHNKISIKSLRNVQILETLPVVSRKSNYYTKSDFTYAVSLLNSFNNRLTKEGCNVIEGAFPCKISNE</sequence>
<dbReference type="GO" id="GO:0003924">
    <property type="term" value="F:GTPase activity"/>
    <property type="evidence" value="ECO:0007669"/>
    <property type="project" value="InterPro"/>
</dbReference>
<dbReference type="Gene3D" id="3.40.50.300">
    <property type="entry name" value="P-loop containing nucleotide triphosphate hydrolases"/>
    <property type="match status" value="1"/>
</dbReference>
<keyword evidence="1 3" id="KW-0547">Nucleotide-binding</keyword>
<dbReference type="SUPFAM" id="SSF52540">
    <property type="entry name" value="P-loop containing nucleoside triphosphate hydrolases"/>
    <property type="match status" value="1"/>
</dbReference>
<reference evidence="4" key="2">
    <citation type="submission" date="2020-05" db="UniProtKB">
        <authorList>
            <consortium name="EnsemblMetazoa"/>
        </authorList>
    </citation>
    <scope>IDENTIFICATION</scope>
    <source>
        <strain evidence="4">IAEA</strain>
    </source>
</reference>
<dbReference type="PANTHER" id="PTHR11711">
    <property type="entry name" value="ADP RIBOSYLATION FACTOR-RELATED"/>
    <property type="match status" value="1"/>
</dbReference>
<evidence type="ECO:0000256" key="2">
    <source>
        <dbReference type="ARBA" id="ARBA00023134"/>
    </source>
</evidence>
<keyword evidence="5" id="KW-1185">Reference proteome</keyword>
<evidence type="ECO:0000313" key="4">
    <source>
        <dbReference type="EnsemblMetazoa" id="GPAI018883-PA"/>
    </source>
</evidence>
<dbReference type="InterPro" id="IPR006689">
    <property type="entry name" value="Small_GTPase_ARF/SAR"/>
</dbReference>
<feature type="binding site" evidence="3">
    <location>
        <begin position="29"/>
        <end position="32"/>
    </location>
    <ligand>
        <name>GTP</name>
        <dbReference type="ChEBI" id="CHEBI:37565"/>
    </ligand>
</feature>
<dbReference type="Pfam" id="PF00025">
    <property type="entry name" value="Arf"/>
    <property type="match status" value="1"/>
</dbReference>
<accession>A0A1A9ZM40</accession>
<dbReference type="InterPro" id="IPR027417">
    <property type="entry name" value="P-loop_NTPase"/>
</dbReference>
<protein>
    <submittedName>
        <fullName evidence="4">Uncharacterized protein</fullName>
    </submittedName>
</protein>
<evidence type="ECO:0000313" key="5">
    <source>
        <dbReference type="Proteomes" id="UP000092445"/>
    </source>
</evidence>
<dbReference type="VEuPathDB" id="VectorBase:GPAI018883"/>
<organism evidence="4 5">
    <name type="scientific">Glossina pallidipes</name>
    <name type="common">Tsetse fly</name>
    <dbReference type="NCBI Taxonomy" id="7398"/>
    <lineage>
        <taxon>Eukaryota</taxon>
        <taxon>Metazoa</taxon>
        <taxon>Ecdysozoa</taxon>
        <taxon>Arthropoda</taxon>
        <taxon>Hexapoda</taxon>
        <taxon>Insecta</taxon>
        <taxon>Pterygota</taxon>
        <taxon>Neoptera</taxon>
        <taxon>Endopterygota</taxon>
        <taxon>Diptera</taxon>
        <taxon>Brachycera</taxon>
        <taxon>Muscomorpha</taxon>
        <taxon>Hippoboscoidea</taxon>
        <taxon>Glossinidae</taxon>
        <taxon>Glossina</taxon>
    </lineage>
</organism>
<reference evidence="5" key="1">
    <citation type="submission" date="2014-03" db="EMBL/GenBank/DDBJ databases">
        <authorList>
            <person name="Aksoy S."/>
            <person name="Warren W."/>
            <person name="Wilson R.K."/>
        </authorList>
    </citation>
    <scope>NUCLEOTIDE SEQUENCE [LARGE SCALE GENOMIC DNA]</scope>
    <source>
        <strain evidence="5">IAEA</strain>
    </source>
</reference>
<dbReference type="STRING" id="7398.A0A1A9ZM40"/>
<dbReference type="AlphaFoldDB" id="A0A1A9ZM40"/>
<evidence type="ECO:0000256" key="1">
    <source>
        <dbReference type="ARBA" id="ARBA00022741"/>
    </source>
</evidence>
<dbReference type="Proteomes" id="UP000092445">
    <property type="component" value="Unassembled WGS sequence"/>
</dbReference>
<dbReference type="EnsemblMetazoa" id="GPAI018883-RA">
    <property type="protein sequence ID" value="GPAI018883-PA"/>
    <property type="gene ID" value="GPAI018883"/>
</dbReference>
<evidence type="ECO:0000256" key="3">
    <source>
        <dbReference type="PIRSR" id="PIRSR606689-1"/>
    </source>
</evidence>
<name>A0A1A9ZM40_GLOPL</name>